<dbReference type="CDD" id="cd04301">
    <property type="entry name" value="NAT_SF"/>
    <property type="match status" value="1"/>
</dbReference>
<dbReference type="Gene3D" id="3.40.630.30">
    <property type="match status" value="1"/>
</dbReference>
<evidence type="ECO:0000313" key="4">
    <source>
        <dbReference type="EMBL" id="OKL49942.1"/>
    </source>
</evidence>
<protein>
    <recommendedName>
        <fullName evidence="3">N-acetyltransferase domain-containing protein</fullName>
    </recommendedName>
</protein>
<evidence type="ECO:0000313" key="5">
    <source>
        <dbReference type="Proteomes" id="UP000186465"/>
    </source>
</evidence>
<accession>A0A1Q5PR45</accession>
<name>A0A1Q5PR45_9ACTO</name>
<dbReference type="STRING" id="156892.BM477_03290"/>
<dbReference type="InterPro" id="IPR050680">
    <property type="entry name" value="YpeA/RimI_acetyltransf"/>
</dbReference>
<dbReference type="SUPFAM" id="SSF55729">
    <property type="entry name" value="Acyl-CoA N-acyltransferases (Nat)"/>
    <property type="match status" value="2"/>
</dbReference>
<evidence type="ECO:0000259" key="3">
    <source>
        <dbReference type="PROSITE" id="PS51186"/>
    </source>
</evidence>
<keyword evidence="5" id="KW-1185">Reference proteome</keyword>
<dbReference type="GO" id="GO:0016747">
    <property type="term" value="F:acyltransferase activity, transferring groups other than amino-acyl groups"/>
    <property type="evidence" value="ECO:0007669"/>
    <property type="project" value="InterPro"/>
</dbReference>
<comment type="caution">
    <text evidence="4">The sequence shown here is derived from an EMBL/GenBank/DDBJ whole genome shotgun (WGS) entry which is preliminary data.</text>
</comment>
<feature type="domain" description="N-acetyltransferase" evidence="3">
    <location>
        <begin position="192"/>
        <end position="341"/>
    </location>
</feature>
<dbReference type="PANTHER" id="PTHR43420">
    <property type="entry name" value="ACETYLTRANSFERASE"/>
    <property type="match status" value="1"/>
</dbReference>
<evidence type="ECO:0000256" key="1">
    <source>
        <dbReference type="ARBA" id="ARBA00022679"/>
    </source>
</evidence>
<keyword evidence="1" id="KW-0808">Transferase</keyword>
<dbReference type="InterPro" id="IPR016181">
    <property type="entry name" value="Acyl_CoA_acyltransferase"/>
</dbReference>
<reference evidence="5" key="1">
    <citation type="submission" date="2016-11" db="EMBL/GenBank/DDBJ databases">
        <title>Actinomyces gypaetusis sp. nov. isolated from Gypaetus barbatus in Qinghai Tibet Plateau China.</title>
        <authorList>
            <person name="Meng X."/>
        </authorList>
    </citation>
    <scope>NUCLEOTIDE SEQUENCE [LARGE SCALE GENOMIC DNA]</scope>
    <source>
        <strain evidence="5">DSM 15383</strain>
    </source>
</reference>
<organism evidence="4 5">
    <name type="scientific">Boudabousia marimammalium</name>
    <dbReference type="NCBI Taxonomy" id="156892"/>
    <lineage>
        <taxon>Bacteria</taxon>
        <taxon>Bacillati</taxon>
        <taxon>Actinomycetota</taxon>
        <taxon>Actinomycetes</taxon>
        <taxon>Actinomycetales</taxon>
        <taxon>Actinomycetaceae</taxon>
        <taxon>Boudabousia</taxon>
    </lineage>
</organism>
<dbReference type="InterPro" id="IPR000182">
    <property type="entry name" value="GNAT_dom"/>
</dbReference>
<dbReference type="RefSeq" id="WP_075361266.1">
    <property type="nucleotide sequence ID" value="NZ_MPDM01000003.1"/>
</dbReference>
<keyword evidence="2" id="KW-0012">Acyltransferase</keyword>
<dbReference type="PROSITE" id="PS51186">
    <property type="entry name" value="GNAT"/>
    <property type="match status" value="1"/>
</dbReference>
<dbReference type="AlphaFoldDB" id="A0A1Q5PR45"/>
<sequence>MRTLSERLACPSPVPLPPGHLGLRWEPLRADHAPQLVELVRNSQRFDGGQSQTTDTELADMIEGGSGNTIIRSLVGMDAAHRMQAVAAVRVPRNARSRINASLEATVAPQWRGRGIGRVLLSWQDHTVRDLIREAYGDDCTLEVSISAIVPGNNESARSLFVAAGYTPVRTFDVMYVDLNQPVVNYYLPEGYHFVPWPADDSIEKVRDLHMDAFQDHWGDSSENLSWWESALTDLDVRTSTLVVDSAGDIAGYAVISRPATRWMLTGVKELYIELVGVSRNHRGNGIARAMLSEAIKKAKAQGMQRFGLDVDVDSPSNAGQIYASIGFETVKNFTYYSVEL</sequence>
<gene>
    <name evidence="4" type="ORF">BM477_03290</name>
</gene>
<dbReference type="OrthoDB" id="9799092at2"/>
<dbReference type="PANTHER" id="PTHR43420:SF47">
    <property type="entry name" value="N-ACETYLTRANSFERASE DOMAIN-CONTAINING PROTEIN"/>
    <property type="match status" value="1"/>
</dbReference>
<evidence type="ECO:0000256" key="2">
    <source>
        <dbReference type="ARBA" id="ARBA00023315"/>
    </source>
</evidence>
<dbReference type="Pfam" id="PF00583">
    <property type="entry name" value="Acetyltransf_1"/>
    <property type="match status" value="1"/>
</dbReference>
<dbReference type="EMBL" id="MPDM01000003">
    <property type="protein sequence ID" value="OKL49942.1"/>
    <property type="molecule type" value="Genomic_DNA"/>
</dbReference>
<dbReference type="Proteomes" id="UP000186465">
    <property type="component" value="Unassembled WGS sequence"/>
</dbReference>
<proteinExistence type="predicted"/>